<protein>
    <submittedName>
        <fullName evidence="1">Uncharacterized protein</fullName>
    </submittedName>
</protein>
<reference evidence="1 2" key="1">
    <citation type="submission" date="2019-01" db="EMBL/GenBank/DDBJ databases">
        <title>Draft genome sequence of Psathyrella aberdarensis IHI B618.</title>
        <authorList>
            <person name="Buettner E."/>
            <person name="Kellner H."/>
        </authorList>
    </citation>
    <scope>NUCLEOTIDE SEQUENCE [LARGE SCALE GENOMIC DNA]</scope>
    <source>
        <strain evidence="1 2">IHI B618</strain>
    </source>
</reference>
<sequence>MITNRRNGWRLIWKNIVDTNIMAGTHADSPIAEAVPENVSGLTIHEDRELGWNAA</sequence>
<name>A0A4Q2D152_9AGAR</name>
<dbReference type="OrthoDB" id="449263at2759"/>
<comment type="caution">
    <text evidence="1">The sequence shown here is derived from an EMBL/GenBank/DDBJ whole genome shotgun (WGS) entry which is preliminary data.</text>
</comment>
<accession>A0A4Q2D152</accession>
<evidence type="ECO:0000313" key="1">
    <source>
        <dbReference type="EMBL" id="RXW12893.1"/>
    </source>
</evidence>
<organism evidence="1 2">
    <name type="scientific">Candolleomyces aberdarensis</name>
    <dbReference type="NCBI Taxonomy" id="2316362"/>
    <lineage>
        <taxon>Eukaryota</taxon>
        <taxon>Fungi</taxon>
        <taxon>Dikarya</taxon>
        <taxon>Basidiomycota</taxon>
        <taxon>Agaricomycotina</taxon>
        <taxon>Agaricomycetes</taxon>
        <taxon>Agaricomycetidae</taxon>
        <taxon>Agaricales</taxon>
        <taxon>Agaricineae</taxon>
        <taxon>Psathyrellaceae</taxon>
        <taxon>Candolleomyces</taxon>
    </lineage>
</organism>
<proteinExistence type="predicted"/>
<gene>
    <name evidence="1" type="ORF">EST38_g12960</name>
</gene>
<dbReference type="EMBL" id="SDEE01001083">
    <property type="protein sequence ID" value="RXW12893.1"/>
    <property type="molecule type" value="Genomic_DNA"/>
</dbReference>
<dbReference type="Proteomes" id="UP000290288">
    <property type="component" value="Unassembled WGS sequence"/>
</dbReference>
<dbReference type="AlphaFoldDB" id="A0A4Q2D152"/>
<keyword evidence="2" id="KW-1185">Reference proteome</keyword>
<evidence type="ECO:0000313" key="2">
    <source>
        <dbReference type="Proteomes" id="UP000290288"/>
    </source>
</evidence>